<dbReference type="InterPro" id="IPR010390">
    <property type="entry name" value="ABC-2_transporter-like"/>
</dbReference>
<gene>
    <name evidence="2" type="ORF">GCM10010430_20970</name>
</gene>
<feature type="transmembrane region" description="Helical" evidence="1">
    <location>
        <begin position="146"/>
        <end position="172"/>
    </location>
</feature>
<keyword evidence="1" id="KW-0472">Membrane</keyword>
<evidence type="ECO:0000256" key="1">
    <source>
        <dbReference type="SAM" id="Phobius"/>
    </source>
</evidence>
<feature type="transmembrane region" description="Helical" evidence="1">
    <location>
        <begin position="24"/>
        <end position="46"/>
    </location>
</feature>
<dbReference type="PANTHER" id="PTHR36833:SF2">
    <property type="entry name" value="SLR0610 PROTEIN"/>
    <property type="match status" value="1"/>
</dbReference>
<feature type="transmembrane region" description="Helical" evidence="1">
    <location>
        <begin position="121"/>
        <end position="140"/>
    </location>
</feature>
<name>A0ABN3DQW7_9ACTN</name>
<dbReference type="EMBL" id="BAAATR010000007">
    <property type="protein sequence ID" value="GAA2239501.1"/>
    <property type="molecule type" value="Genomic_DNA"/>
</dbReference>
<accession>A0ABN3DQW7</accession>
<dbReference type="PANTHER" id="PTHR36833">
    <property type="entry name" value="SLR0610 PROTEIN-RELATED"/>
    <property type="match status" value="1"/>
</dbReference>
<dbReference type="Pfam" id="PF06182">
    <property type="entry name" value="ABC2_membrane_6"/>
    <property type="match status" value="1"/>
</dbReference>
<feature type="transmembrane region" description="Helical" evidence="1">
    <location>
        <begin position="193"/>
        <end position="215"/>
    </location>
</feature>
<feature type="transmembrane region" description="Helical" evidence="1">
    <location>
        <begin position="227"/>
        <end position="247"/>
    </location>
</feature>
<keyword evidence="3" id="KW-1185">Reference proteome</keyword>
<evidence type="ECO:0000313" key="2">
    <source>
        <dbReference type="EMBL" id="GAA2239501.1"/>
    </source>
</evidence>
<keyword evidence="1" id="KW-0812">Transmembrane</keyword>
<evidence type="ECO:0000313" key="3">
    <source>
        <dbReference type="Proteomes" id="UP001500305"/>
    </source>
</evidence>
<keyword evidence="1" id="KW-1133">Transmembrane helix</keyword>
<sequence length="259" mass="27443">MNIRLAALYLRLLLLNEMQYRANFLLRIVTSVLSLGTAVITLALVFRQVQRLDGWDLDQLVVLAGVYTTLSGFTQMLVMPNALALLTDIQEGTLDAVLLKPAGALLAVSVRSSKVWQGLDVAIGLATTATGAVLSGGVGLSAVPVFAVTLLCGAALIYSFLMSIAISAFWFVKLDNVAELFSGLFQAARWPVGLYPGWMRIGLTVVIPIGLAVTLPAEVLTSRATGAGPAALAAFAAAGLAFTRFLWRRGLRRYSGASA</sequence>
<reference evidence="2 3" key="1">
    <citation type="journal article" date="2019" name="Int. J. Syst. Evol. Microbiol.">
        <title>The Global Catalogue of Microorganisms (GCM) 10K type strain sequencing project: providing services to taxonomists for standard genome sequencing and annotation.</title>
        <authorList>
            <consortium name="The Broad Institute Genomics Platform"/>
            <consortium name="The Broad Institute Genome Sequencing Center for Infectious Disease"/>
            <person name="Wu L."/>
            <person name="Ma J."/>
        </authorList>
    </citation>
    <scope>NUCLEOTIDE SEQUENCE [LARGE SCALE GENOMIC DNA]</scope>
    <source>
        <strain evidence="2 3">JCM 7356</strain>
    </source>
</reference>
<protein>
    <submittedName>
        <fullName evidence="2">ABC-2 family transporter protein</fullName>
    </submittedName>
</protein>
<organism evidence="2 3">
    <name type="scientific">Kitasatospora cystarginea</name>
    <dbReference type="NCBI Taxonomy" id="58350"/>
    <lineage>
        <taxon>Bacteria</taxon>
        <taxon>Bacillati</taxon>
        <taxon>Actinomycetota</taxon>
        <taxon>Actinomycetes</taxon>
        <taxon>Kitasatosporales</taxon>
        <taxon>Streptomycetaceae</taxon>
        <taxon>Kitasatospora</taxon>
    </lineage>
</organism>
<proteinExistence type="predicted"/>
<comment type="caution">
    <text evidence="2">The sequence shown here is derived from an EMBL/GenBank/DDBJ whole genome shotgun (WGS) entry which is preliminary data.</text>
</comment>
<dbReference type="RefSeq" id="WP_344636011.1">
    <property type="nucleotide sequence ID" value="NZ_BAAATR010000007.1"/>
</dbReference>
<dbReference type="Proteomes" id="UP001500305">
    <property type="component" value="Unassembled WGS sequence"/>
</dbReference>